<sequence>MSVNVPCPCSLDIVNCASLSALLLRAFKHGIEDSGDDDLTAGTVKKPYMCHEPALAVA</sequence>
<reference evidence="1 2" key="1">
    <citation type="journal article" date="2011" name="Genome Biol.">
        <title>Comparative genome sequence analysis underscores mycoparasitism as the ancestral life style of Trichoderma.</title>
        <authorList>
            <person name="Kubicek C.P."/>
            <person name="Herrera-Estrella A."/>
            <person name="Seidl-Seiboth V."/>
            <person name="Martinez D.A."/>
            <person name="Druzhinina I.S."/>
            <person name="Thon M."/>
            <person name="Zeilinger S."/>
            <person name="Casas-Flores S."/>
            <person name="Horwitz B.A."/>
            <person name="Mukherjee P.K."/>
            <person name="Mukherjee M."/>
            <person name="Kredics L."/>
            <person name="Alcaraz L.D."/>
            <person name="Aerts A."/>
            <person name="Antal Z."/>
            <person name="Atanasova L."/>
            <person name="Cervantes-Badillo M.G."/>
            <person name="Challacombe J."/>
            <person name="Chertkov O."/>
            <person name="McCluskey K."/>
            <person name="Coulpier F."/>
            <person name="Deshpande N."/>
            <person name="von Doehren H."/>
            <person name="Ebbole D.J."/>
            <person name="Esquivel-Naranjo E.U."/>
            <person name="Fekete E."/>
            <person name="Flipphi M."/>
            <person name="Glaser F."/>
            <person name="Gomez-Rodriguez E.Y."/>
            <person name="Gruber S."/>
            <person name="Han C."/>
            <person name="Henrissat B."/>
            <person name="Hermosa R."/>
            <person name="Hernandez-Onate M."/>
            <person name="Karaffa L."/>
            <person name="Kosti I."/>
            <person name="Le Crom S."/>
            <person name="Lindquist E."/>
            <person name="Lucas S."/>
            <person name="Luebeck M."/>
            <person name="Luebeck P.S."/>
            <person name="Margeot A."/>
            <person name="Metz B."/>
            <person name="Misra M."/>
            <person name="Nevalainen H."/>
            <person name="Omann M."/>
            <person name="Packer N."/>
            <person name="Perrone G."/>
            <person name="Uresti-Rivera E.E."/>
            <person name="Salamov A."/>
            <person name="Schmoll M."/>
            <person name="Seiboth B."/>
            <person name="Shapiro H."/>
            <person name="Sukno S."/>
            <person name="Tamayo-Ramos J.A."/>
            <person name="Tisch D."/>
            <person name="Wiest A."/>
            <person name="Wilkinson H.H."/>
            <person name="Zhang M."/>
            <person name="Coutinho P.M."/>
            <person name="Kenerley C.M."/>
            <person name="Monte E."/>
            <person name="Baker S.E."/>
            <person name="Grigoriev I.V."/>
        </authorList>
    </citation>
    <scope>NUCLEOTIDE SEQUENCE [LARGE SCALE GENOMIC DNA]</scope>
    <source>
        <strain evidence="2">ATCC 20476 / IMI 206040</strain>
    </source>
</reference>
<organism evidence="1 2">
    <name type="scientific">Hypocrea atroviridis (strain ATCC 20476 / IMI 206040)</name>
    <name type="common">Trichoderma atroviride</name>
    <dbReference type="NCBI Taxonomy" id="452589"/>
    <lineage>
        <taxon>Eukaryota</taxon>
        <taxon>Fungi</taxon>
        <taxon>Dikarya</taxon>
        <taxon>Ascomycota</taxon>
        <taxon>Pezizomycotina</taxon>
        <taxon>Sordariomycetes</taxon>
        <taxon>Hypocreomycetidae</taxon>
        <taxon>Hypocreales</taxon>
        <taxon>Hypocreaceae</taxon>
        <taxon>Trichoderma</taxon>
    </lineage>
</organism>
<evidence type="ECO:0000313" key="2">
    <source>
        <dbReference type="Proteomes" id="UP000005426"/>
    </source>
</evidence>
<keyword evidence="2" id="KW-1185">Reference proteome</keyword>
<dbReference type="EMBL" id="ABDG02000028">
    <property type="protein sequence ID" value="EHK39895.1"/>
    <property type="molecule type" value="Genomic_DNA"/>
</dbReference>
<dbReference type="Proteomes" id="UP000005426">
    <property type="component" value="Unassembled WGS sequence"/>
</dbReference>
<gene>
    <name evidence="1" type="ORF">TRIATDRAFT_259778</name>
</gene>
<proteinExistence type="predicted"/>
<comment type="caution">
    <text evidence="1">The sequence shown here is derived from an EMBL/GenBank/DDBJ whole genome shotgun (WGS) entry which is preliminary data.</text>
</comment>
<evidence type="ECO:0000313" key="1">
    <source>
        <dbReference type="EMBL" id="EHK39895.1"/>
    </source>
</evidence>
<dbReference type="AlphaFoldDB" id="G9PA55"/>
<accession>G9PA55</accession>
<name>G9PA55_HYPAI</name>
<dbReference type="HOGENOM" id="CLU_2979377_0_0_1"/>
<protein>
    <submittedName>
        <fullName evidence="1">Uncharacterized protein</fullName>
    </submittedName>
</protein>